<dbReference type="OrthoDB" id="10259892at2759"/>
<dbReference type="InterPro" id="IPR012340">
    <property type="entry name" value="NA-bd_OB-fold"/>
</dbReference>
<evidence type="ECO:0000256" key="1">
    <source>
        <dbReference type="SAM" id="MobiDB-lite"/>
    </source>
</evidence>
<comment type="caution">
    <text evidence="3">The sequence shown here is derived from an EMBL/GenBank/DDBJ whole genome shotgun (WGS) entry which is preliminary data.</text>
</comment>
<dbReference type="Pfam" id="PF09285">
    <property type="entry name" value="Elong-fact-P_C"/>
    <property type="match status" value="1"/>
</dbReference>
<keyword evidence="3" id="KW-0251">Elongation factor</keyword>
<dbReference type="AlphaFoldDB" id="A0A2H6KC55"/>
<dbReference type="Proteomes" id="UP000236319">
    <property type="component" value="Unassembled WGS sequence"/>
</dbReference>
<feature type="compositionally biased region" description="Basic and acidic residues" evidence="1">
    <location>
        <begin position="16"/>
        <end position="32"/>
    </location>
</feature>
<dbReference type="InterPro" id="IPR015365">
    <property type="entry name" value="Elong-fact-P_C"/>
</dbReference>
<proteinExistence type="predicted"/>
<keyword evidence="3" id="KW-0648">Protein biosynthesis</keyword>
<dbReference type="InterPro" id="IPR008991">
    <property type="entry name" value="Translation_prot_SH3-like_sf"/>
</dbReference>
<dbReference type="GO" id="GO:0005737">
    <property type="term" value="C:cytoplasm"/>
    <property type="evidence" value="ECO:0007669"/>
    <property type="project" value="InterPro"/>
</dbReference>
<organism evidence="3 4">
    <name type="scientific">Babesia ovata</name>
    <dbReference type="NCBI Taxonomy" id="189622"/>
    <lineage>
        <taxon>Eukaryota</taxon>
        <taxon>Sar</taxon>
        <taxon>Alveolata</taxon>
        <taxon>Apicomplexa</taxon>
        <taxon>Aconoidasida</taxon>
        <taxon>Piroplasmida</taxon>
        <taxon>Babesiidae</taxon>
        <taxon>Babesia</taxon>
    </lineage>
</organism>
<dbReference type="SUPFAM" id="SSF50104">
    <property type="entry name" value="Translation proteins SH3-like domain"/>
    <property type="match status" value="1"/>
</dbReference>
<dbReference type="InterPro" id="IPR020599">
    <property type="entry name" value="Transl_elong_fac_P/YeiP"/>
</dbReference>
<dbReference type="PANTHER" id="PTHR30053">
    <property type="entry name" value="ELONGATION FACTOR P"/>
    <property type="match status" value="1"/>
</dbReference>
<sequence length="280" mass="31738">MRSHYRNNTETSKPNKHVDISELTSREKRKARDSILKGGYEKLIKQLLSKVPLSSLSKRTETRRLGPVKDLRIRPEPAVRTGTADLEEDVEDDTEEIDVEEPTHINKIRASNFVLHRGDVHLILTSQHVSQARSRGHYKVKMRNLINNKEISHSFADGTKLSVVTPNKVSCIYKGVDERSGEHQFQSENLEIRVAKSSSLEKLKYLKPELKVTLSRWRGQIIGLLVPHQIQYKVTDVNPGNYAATLENGMVVLVPSYIKPGDSIDINTAKGEFLRRSIIG</sequence>
<name>A0A2H6KC55_9APIC</name>
<dbReference type="RefSeq" id="XP_028866782.1">
    <property type="nucleotide sequence ID" value="XM_029010949.1"/>
</dbReference>
<feature type="compositionally biased region" description="Polar residues" evidence="1">
    <location>
        <begin position="1"/>
        <end position="12"/>
    </location>
</feature>
<dbReference type="InterPro" id="IPR014722">
    <property type="entry name" value="Rib_uL2_dom2"/>
</dbReference>
<dbReference type="SMART" id="SM00841">
    <property type="entry name" value="Elong-fact-P_C"/>
    <property type="match status" value="1"/>
</dbReference>
<feature type="region of interest" description="Disordered" evidence="1">
    <location>
        <begin position="1"/>
        <end position="32"/>
    </location>
</feature>
<dbReference type="InterPro" id="IPR013185">
    <property type="entry name" value="Transl_elong_KOW-like"/>
</dbReference>
<evidence type="ECO:0000259" key="2">
    <source>
        <dbReference type="SMART" id="SM00841"/>
    </source>
</evidence>
<keyword evidence="4" id="KW-1185">Reference proteome</keyword>
<dbReference type="PANTHER" id="PTHR30053:SF14">
    <property type="entry name" value="TRANSLATION ELONGATION FACTOR KOW-LIKE DOMAIN-CONTAINING PROTEIN"/>
    <property type="match status" value="1"/>
</dbReference>
<gene>
    <name evidence="3" type="ORF">BOVATA_020320</name>
</gene>
<feature type="domain" description="Elongation factor P C-terminal" evidence="2">
    <location>
        <begin position="230"/>
        <end position="276"/>
    </location>
</feature>
<evidence type="ECO:0000313" key="4">
    <source>
        <dbReference type="Proteomes" id="UP000236319"/>
    </source>
</evidence>
<evidence type="ECO:0000313" key="3">
    <source>
        <dbReference type="EMBL" id="GBE60539.1"/>
    </source>
</evidence>
<dbReference type="GO" id="GO:0043043">
    <property type="term" value="P:peptide biosynthetic process"/>
    <property type="evidence" value="ECO:0007669"/>
    <property type="project" value="InterPro"/>
</dbReference>
<accession>A0A2H6KC55</accession>
<dbReference type="Pfam" id="PF08207">
    <property type="entry name" value="EFP_N"/>
    <property type="match status" value="1"/>
</dbReference>
<dbReference type="Gene3D" id="2.40.50.140">
    <property type="entry name" value="Nucleic acid-binding proteins"/>
    <property type="match status" value="1"/>
</dbReference>
<dbReference type="EMBL" id="BDSA01000002">
    <property type="protein sequence ID" value="GBE60539.1"/>
    <property type="molecule type" value="Genomic_DNA"/>
</dbReference>
<dbReference type="VEuPathDB" id="PiroplasmaDB:BOVATA_020320"/>
<protein>
    <submittedName>
        <fullName evidence="3">Elongation factor P</fullName>
    </submittedName>
</protein>
<dbReference type="Gene3D" id="2.30.30.30">
    <property type="match status" value="1"/>
</dbReference>
<dbReference type="GeneID" id="39874309"/>
<dbReference type="SUPFAM" id="SSF50249">
    <property type="entry name" value="Nucleic acid-binding proteins"/>
    <property type="match status" value="1"/>
</dbReference>
<dbReference type="GO" id="GO:0003746">
    <property type="term" value="F:translation elongation factor activity"/>
    <property type="evidence" value="ECO:0007669"/>
    <property type="project" value="UniProtKB-KW"/>
</dbReference>
<reference evidence="3 4" key="1">
    <citation type="journal article" date="2017" name="BMC Genomics">
        <title>Whole-genome assembly of Babesia ovata and comparative genomics between closely related pathogens.</title>
        <authorList>
            <person name="Yamagishi J."/>
            <person name="Asada M."/>
            <person name="Hakimi H."/>
            <person name="Tanaka T.Q."/>
            <person name="Sugimoto C."/>
            <person name="Kawazu S."/>
        </authorList>
    </citation>
    <scope>NUCLEOTIDE SEQUENCE [LARGE SCALE GENOMIC DNA]</scope>
    <source>
        <strain evidence="3 4">Miyake</strain>
    </source>
</reference>